<evidence type="ECO:0000256" key="1">
    <source>
        <dbReference type="SAM" id="Phobius"/>
    </source>
</evidence>
<dbReference type="EMBL" id="GBRH01231922">
    <property type="protein sequence ID" value="JAD65973.1"/>
    <property type="molecule type" value="Transcribed_RNA"/>
</dbReference>
<keyword evidence="1" id="KW-0812">Transmembrane</keyword>
<sequence length="192" mass="20823">MPMADEGQGKSWKTNHYILAALGGTLAVTAIITIISIILSPAHITFSVTRASYKIFKDGTVNLNVTITAYNPSHRREAKYQSVFIDLKNSTTAEGKTSIHANIPDGTFPTSYLRGPNVTLINASVLLVDLDGAYTRRLNGSGLVVVVRALVRFKVGVTPTRLYEMKVSCPGVLFSIEGSNYSAHQRNFNCSG</sequence>
<protein>
    <recommendedName>
        <fullName evidence="3">Late embryogenesis abundant protein LEA-2 subgroup domain-containing protein</fullName>
    </recommendedName>
</protein>
<keyword evidence="1" id="KW-0472">Membrane</keyword>
<keyword evidence="1" id="KW-1133">Transmembrane helix</keyword>
<proteinExistence type="predicted"/>
<organism evidence="2">
    <name type="scientific">Arundo donax</name>
    <name type="common">Giant reed</name>
    <name type="synonym">Donax arundinaceus</name>
    <dbReference type="NCBI Taxonomy" id="35708"/>
    <lineage>
        <taxon>Eukaryota</taxon>
        <taxon>Viridiplantae</taxon>
        <taxon>Streptophyta</taxon>
        <taxon>Embryophyta</taxon>
        <taxon>Tracheophyta</taxon>
        <taxon>Spermatophyta</taxon>
        <taxon>Magnoliopsida</taxon>
        <taxon>Liliopsida</taxon>
        <taxon>Poales</taxon>
        <taxon>Poaceae</taxon>
        <taxon>PACMAD clade</taxon>
        <taxon>Arundinoideae</taxon>
        <taxon>Arundineae</taxon>
        <taxon>Arundo</taxon>
    </lineage>
</organism>
<evidence type="ECO:0008006" key="3">
    <source>
        <dbReference type="Google" id="ProtNLM"/>
    </source>
</evidence>
<evidence type="ECO:0000313" key="2">
    <source>
        <dbReference type="EMBL" id="JAD65973.1"/>
    </source>
</evidence>
<dbReference type="PANTHER" id="PTHR36480:SF3">
    <property type="entry name" value="OS06G0118900 PROTEIN"/>
    <property type="match status" value="1"/>
</dbReference>
<reference evidence="2" key="2">
    <citation type="journal article" date="2015" name="Data Brief">
        <title>Shoot transcriptome of the giant reed, Arundo donax.</title>
        <authorList>
            <person name="Barrero R.A."/>
            <person name="Guerrero F.D."/>
            <person name="Moolhuijzen P."/>
            <person name="Goolsby J.A."/>
            <person name="Tidwell J."/>
            <person name="Bellgard S.E."/>
            <person name="Bellgard M.I."/>
        </authorList>
    </citation>
    <scope>NUCLEOTIDE SEQUENCE</scope>
    <source>
        <tissue evidence="2">Shoot tissue taken approximately 20 cm above the soil surface</tissue>
    </source>
</reference>
<dbReference type="PANTHER" id="PTHR36480">
    <property type="entry name" value="OS06G0118900 PROTEIN-RELATED"/>
    <property type="match status" value="1"/>
</dbReference>
<name>A0A0A9BUU5_ARUDO</name>
<reference evidence="2" key="1">
    <citation type="submission" date="2014-09" db="EMBL/GenBank/DDBJ databases">
        <authorList>
            <person name="Magalhaes I.L.F."/>
            <person name="Oliveira U."/>
            <person name="Santos F.R."/>
            <person name="Vidigal T.H.D.A."/>
            <person name="Brescovit A.D."/>
            <person name="Santos A.J."/>
        </authorList>
    </citation>
    <scope>NUCLEOTIDE SEQUENCE</scope>
    <source>
        <tissue evidence="2">Shoot tissue taken approximately 20 cm above the soil surface</tissue>
    </source>
</reference>
<feature type="transmembrane region" description="Helical" evidence="1">
    <location>
        <begin position="17"/>
        <end position="40"/>
    </location>
</feature>
<dbReference type="AlphaFoldDB" id="A0A0A9BUU5"/>
<accession>A0A0A9BUU5</accession>